<dbReference type="VEuPathDB" id="VectorBase:LDEU005252"/>
<dbReference type="STRING" id="299467.A0A443SGY3"/>
<accession>A0A443SGY3</accession>
<proteinExistence type="predicted"/>
<dbReference type="AlphaFoldDB" id="A0A443SGY3"/>
<dbReference type="InterPro" id="IPR013766">
    <property type="entry name" value="Thioredoxin_domain"/>
</dbReference>
<dbReference type="PANTHER" id="PTHR19991">
    <property type="entry name" value="L 2 01289"/>
    <property type="match status" value="1"/>
</dbReference>
<dbReference type="PROSITE" id="PS51352">
    <property type="entry name" value="THIOREDOXIN_2"/>
    <property type="match status" value="1"/>
</dbReference>
<evidence type="ECO:0000259" key="2">
    <source>
        <dbReference type="PROSITE" id="PS51352"/>
    </source>
</evidence>
<dbReference type="PANTHER" id="PTHR19991:SF3">
    <property type="entry name" value="LETHAL (2) 01289, ISOFORM F"/>
    <property type="match status" value="1"/>
</dbReference>
<reference evidence="3 4" key="1">
    <citation type="journal article" date="2018" name="Gigascience">
        <title>Genomes of trombidid mites reveal novel predicted allergens and laterally-transferred genes associated with secondary metabolism.</title>
        <authorList>
            <person name="Dong X."/>
            <person name="Chaisiri K."/>
            <person name="Xia D."/>
            <person name="Armstrong S.D."/>
            <person name="Fang Y."/>
            <person name="Donnelly M.J."/>
            <person name="Kadowaki T."/>
            <person name="McGarry J.W."/>
            <person name="Darby A.C."/>
            <person name="Makepeace B.L."/>
        </authorList>
    </citation>
    <scope>NUCLEOTIDE SEQUENCE [LARGE SCALE GENOMIC DNA]</scope>
    <source>
        <strain evidence="3">UoL-UT</strain>
    </source>
</reference>
<sequence>MFLSVVFCFPVLLTLFCCLIITCECVQRKPALHSDLIEEVDTKKLDSLLEEEEYIAVFFYTRSCEECKEILEELEKIDDEADDYGVSFVKISERAAAKKHGVTEFPSLVYFKNKEPSIYEGDLMNEEQVLDWLTSIESMDLPDKIEEVNSKNLQNVIDDHDYVAVLVCYA</sequence>
<organism evidence="3 4">
    <name type="scientific">Leptotrombidium deliense</name>
    <dbReference type="NCBI Taxonomy" id="299467"/>
    <lineage>
        <taxon>Eukaryota</taxon>
        <taxon>Metazoa</taxon>
        <taxon>Ecdysozoa</taxon>
        <taxon>Arthropoda</taxon>
        <taxon>Chelicerata</taxon>
        <taxon>Arachnida</taxon>
        <taxon>Acari</taxon>
        <taxon>Acariformes</taxon>
        <taxon>Trombidiformes</taxon>
        <taxon>Prostigmata</taxon>
        <taxon>Anystina</taxon>
        <taxon>Parasitengona</taxon>
        <taxon>Trombiculoidea</taxon>
        <taxon>Trombiculidae</taxon>
        <taxon>Leptotrombidium</taxon>
    </lineage>
</organism>
<dbReference type="InterPro" id="IPR036249">
    <property type="entry name" value="Thioredoxin-like_sf"/>
</dbReference>
<evidence type="ECO:0000313" key="3">
    <source>
        <dbReference type="EMBL" id="RWS26787.1"/>
    </source>
</evidence>
<dbReference type="Proteomes" id="UP000288716">
    <property type="component" value="Unassembled WGS sequence"/>
</dbReference>
<name>A0A443SGY3_9ACAR</name>
<feature type="chain" id="PRO_5019577122" evidence="1">
    <location>
        <begin position="26"/>
        <end position="170"/>
    </location>
</feature>
<keyword evidence="4" id="KW-1185">Reference proteome</keyword>
<comment type="caution">
    <text evidence="3">The sequence shown here is derived from an EMBL/GenBank/DDBJ whole genome shotgun (WGS) entry which is preliminary data.</text>
</comment>
<gene>
    <name evidence="3" type="ORF">B4U80_08443</name>
</gene>
<feature type="signal peptide" evidence="1">
    <location>
        <begin position="1"/>
        <end position="25"/>
    </location>
</feature>
<dbReference type="CDD" id="cd02961">
    <property type="entry name" value="PDI_a_family"/>
    <property type="match status" value="1"/>
</dbReference>
<evidence type="ECO:0000256" key="1">
    <source>
        <dbReference type="SAM" id="SignalP"/>
    </source>
</evidence>
<protein>
    <submittedName>
        <fullName evidence="3">Thioredoxin-like protein 1</fullName>
    </submittedName>
</protein>
<keyword evidence="1" id="KW-0732">Signal</keyword>
<dbReference type="Pfam" id="PF00085">
    <property type="entry name" value="Thioredoxin"/>
    <property type="match status" value="1"/>
</dbReference>
<dbReference type="Gene3D" id="3.40.30.10">
    <property type="entry name" value="Glutaredoxin"/>
    <property type="match status" value="1"/>
</dbReference>
<dbReference type="EMBL" id="NCKV01002477">
    <property type="protein sequence ID" value="RWS26787.1"/>
    <property type="molecule type" value="Genomic_DNA"/>
</dbReference>
<dbReference type="OrthoDB" id="72053at2759"/>
<dbReference type="SUPFAM" id="SSF52833">
    <property type="entry name" value="Thioredoxin-like"/>
    <property type="match status" value="1"/>
</dbReference>
<feature type="domain" description="Thioredoxin" evidence="2">
    <location>
        <begin position="25"/>
        <end position="138"/>
    </location>
</feature>
<evidence type="ECO:0000313" key="4">
    <source>
        <dbReference type="Proteomes" id="UP000288716"/>
    </source>
</evidence>